<evidence type="ECO:0000313" key="3">
    <source>
        <dbReference type="Proteomes" id="UP001066276"/>
    </source>
</evidence>
<gene>
    <name evidence="2" type="ORF">NDU88_006485</name>
</gene>
<sequence length="148" mass="16397">MIKKKIKQYLISNNIWGGRGQAVENGARLILLLQRGRNFILHLYRPRGSLSPERSGDPSEGAGHQLTPRQALLGTLPTSGRLLGLRSCRRAVLAGRALERTGARSPLRLYDASEGHPGPEPEPEVRSWPLRPRERDLKGRAALAREAI</sequence>
<dbReference type="AlphaFoldDB" id="A0AAV7SPL5"/>
<feature type="region of interest" description="Disordered" evidence="1">
    <location>
        <begin position="104"/>
        <end position="133"/>
    </location>
</feature>
<proteinExistence type="predicted"/>
<feature type="region of interest" description="Disordered" evidence="1">
    <location>
        <begin position="49"/>
        <end position="71"/>
    </location>
</feature>
<feature type="compositionally biased region" description="Basic and acidic residues" evidence="1">
    <location>
        <begin position="111"/>
        <end position="133"/>
    </location>
</feature>
<evidence type="ECO:0000256" key="1">
    <source>
        <dbReference type="SAM" id="MobiDB-lite"/>
    </source>
</evidence>
<comment type="caution">
    <text evidence="2">The sequence shown here is derived from an EMBL/GenBank/DDBJ whole genome shotgun (WGS) entry which is preliminary data.</text>
</comment>
<reference evidence="2" key="1">
    <citation type="journal article" date="2022" name="bioRxiv">
        <title>Sequencing and chromosome-scale assembly of the giantPleurodeles waltlgenome.</title>
        <authorList>
            <person name="Brown T."/>
            <person name="Elewa A."/>
            <person name="Iarovenko S."/>
            <person name="Subramanian E."/>
            <person name="Araus A.J."/>
            <person name="Petzold A."/>
            <person name="Susuki M."/>
            <person name="Suzuki K.-i.T."/>
            <person name="Hayashi T."/>
            <person name="Toyoda A."/>
            <person name="Oliveira C."/>
            <person name="Osipova E."/>
            <person name="Leigh N.D."/>
            <person name="Simon A."/>
            <person name="Yun M.H."/>
        </authorList>
    </citation>
    <scope>NUCLEOTIDE SEQUENCE</scope>
    <source>
        <strain evidence="2">20211129_DDA</strain>
        <tissue evidence="2">Liver</tissue>
    </source>
</reference>
<protein>
    <submittedName>
        <fullName evidence="2">Uncharacterized protein</fullName>
    </submittedName>
</protein>
<accession>A0AAV7SPL5</accession>
<organism evidence="2 3">
    <name type="scientific">Pleurodeles waltl</name>
    <name type="common">Iberian ribbed newt</name>
    <dbReference type="NCBI Taxonomy" id="8319"/>
    <lineage>
        <taxon>Eukaryota</taxon>
        <taxon>Metazoa</taxon>
        <taxon>Chordata</taxon>
        <taxon>Craniata</taxon>
        <taxon>Vertebrata</taxon>
        <taxon>Euteleostomi</taxon>
        <taxon>Amphibia</taxon>
        <taxon>Batrachia</taxon>
        <taxon>Caudata</taxon>
        <taxon>Salamandroidea</taxon>
        <taxon>Salamandridae</taxon>
        <taxon>Pleurodelinae</taxon>
        <taxon>Pleurodeles</taxon>
    </lineage>
</organism>
<keyword evidence="3" id="KW-1185">Reference proteome</keyword>
<dbReference type="Proteomes" id="UP001066276">
    <property type="component" value="Chromosome 4_2"/>
</dbReference>
<evidence type="ECO:0000313" key="2">
    <source>
        <dbReference type="EMBL" id="KAJ1166075.1"/>
    </source>
</evidence>
<dbReference type="EMBL" id="JANPWB010000008">
    <property type="protein sequence ID" value="KAJ1166075.1"/>
    <property type="molecule type" value="Genomic_DNA"/>
</dbReference>
<name>A0AAV7SPL5_PLEWA</name>